<dbReference type="InterPro" id="IPR008875">
    <property type="entry name" value="TraX"/>
</dbReference>
<dbReference type="Pfam" id="PF05857">
    <property type="entry name" value="TraX"/>
    <property type="match status" value="1"/>
</dbReference>
<proteinExistence type="predicted"/>
<gene>
    <name evidence="2" type="ORF">FYJ51_06295</name>
</gene>
<dbReference type="AlphaFoldDB" id="A0A7X2NS14"/>
<feature type="transmembrane region" description="Helical" evidence="1">
    <location>
        <begin position="237"/>
        <end position="252"/>
    </location>
</feature>
<keyword evidence="1" id="KW-0812">Transmembrane</keyword>
<feature type="transmembrane region" description="Helical" evidence="1">
    <location>
        <begin position="20"/>
        <end position="40"/>
    </location>
</feature>
<reference evidence="2 3" key="1">
    <citation type="submission" date="2019-08" db="EMBL/GenBank/DDBJ databases">
        <title>In-depth cultivation of the pig gut microbiome towards novel bacterial diversity and tailored functional studies.</title>
        <authorList>
            <person name="Wylensek D."/>
            <person name="Hitch T.C.A."/>
            <person name="Clavel T."/>
        </authorList>
    </citation>
    <scope>NUCLEOTIDE SEQUENCE [LARGE SCALE GENOMIC DNA]</scope>
    <source>
        <strain evidence="2 3">Oil+RF-744-GAM-WT-6</strain>
    </source>
</reference>
<feature type="transmembrane region" description="Helical" evidence="1">
    <location>
        <begin position="259"/>
        <end position="280"/>
    </location>
</feature>
<comment type="caution">
    <text evidence="2">The sequence shown here is derived from an EMBL/GenBank/DDBJ whole genome shotgun (WGS) entry which is preliminary data.</text>
</comment>
<evidence type="ECO:0000256" key="1">
    <source>
        <dbReference type="SAM" id="Phobius"/>
    </source>
</evidence>
<evidence type="ECO:0008006" key="4">
    <source>
        <dbReference type="Google" id="ProtNLM"/>
    </source>
</evidence>
<feature type="transmembrane region" description="Helical" evidence="1">
    <location>
        <begin position="211"/>
        <end position="231"/>
    </location>
</feature>
<feature type="transmembrane region" description="Helical" evidence="1">
    <location>
        <begin position="185"/>
        <end position="204"/>
    </location>
</feature>
<organism evidence="2 3">
    <name type="scientific">Stecheria intestinalis</name>
    <dbReference type="NCBI Taxonomy" id="2606630"/>
    <lineage>
        <taxon>Bacteria</taxon>
        <taxon>Bacillati</taxon>
        <taxon>Bacillota</taxon>
        <taxon>Erysipelotrichia</taxon>
        <taxon>Erysipelotrichales</taxon>
        <taxon>Erysipelotrichaceae</taxon>
        <taxon>Stecheria</taxon>
    </lineage>
</organism>
<keyword evidence="3" id="KW-1185">Reference proteome</keyword>
<accession>A0A7X2NS14</accession>
<dbReference type="Proteomes" id="UP000461880">
    <property type="component" value="Unassembled WGS sequence"/>
</dbReference>
<keyword evidence="1" id="KW-0472">Membrane</keyword>
<feature type="transmembrane region" description="Helical" evidence="1">
    <location>
        <begin position="46"/>
        <end position="65"/>
    </location>
</feature>
<feature type="transmembrane region" description="Helical" evidence="1">
    <location>
        <begin position="140"/>
        <end position="165"/>
    </location>
</feature>
<dbReference type="EMBL" id="VUMN01000012">
    <property type="protein sequence ID" value="MSS58512.1"/>
    <property type="molecule type" value="Genomic_DNA"/>
</dbReference>
<protein>
    <recommendedName>
        <fullName evidence="4">TraX protein</fullName>
    </recommendedName>
</protein>
<evidence type="ECO:0000313" key="2">
    <source>
        <dbReference type="EMBL" id="MSS58512.1"/>
    </source>
</evidence>
<keyword evidence="1" id="KW-1133">Transmembrane helix</keyword>
<dbReference type="RefSeq" id="WP_154504313.1">
    <property type="nucleotide sequence ID" value="NZ_VUMN01000012.1"/>
</dbReference>
<evidence type="ECO:0000313" key="3">
    <source>
        <dbReference type="Proteomes" id="UP000461880"/>
    </source>
</evidence>
<sequence length="281" mass="32196">MTDISMNTETGKKGLTSFDLKLIALILMTLDHIGYYWGYVLPVPEWFRMAGRLSAPIFLFVHGCGMHYTHNRKKMMLRLYVLGAGMEVVNGLISDHFAANTSIPFLDNGIFQTFFLITWEVSWAERFVSEKKQRDAHRGISLLMTLLPWLLGAGILLLLGNPAIYDTGWFTPALRLVLTFLPTPFLTEGGVMWILLGIGFYLTFGSRKKTAWFYVIFCGLYIAYLIVSGTFQTNNQWMMIFALIPILLYSGKKGRGMKYFFYLYYPLHVYAIYLIGVLFLS</sequence>
<name>A0A7X2NS14_9FIRM</name>